<comment type="caution">
    <text evidence="2">The sequence shown here is derived from an EMBL/GenBank/DDBJ whole genome shotgun (WGS) entry which is preliminary data.</text>
</comment>
<evidence type="ECO:0000256" key="1">
    <source>
        <dbReference type="SAM" id="MobiDB-lite"/>
    </source>
</evidence>
<dbReference type="EMBL" id="WXEX01000004">
    <property type="protein sequence ID" value="MZP42622.1"/>
    <property type="molecule type" value="Genomic_DNA"/>
</dbReference>
<reference evidence="2 3" key="1">
    <citation type="submission" date="2020-01" db="EMBL/GenBank/DDBJ databases">
        <title>Whole genome sequence of Heliobacterium gestii DSM 11169.</title>
        <authorList>
            <person name="Kyndt J.A."/>
            <person name="Meyer T.E."/>
        </authorList>
    </citation>
    <scope>NUCLEOTIDE SEQUENCE [LARGE SCALE GENOMIC DNA]</scope>
    <source>
        <strain evidence="2 3">DSM 11169</strain>
    </source>
</reference>
<sequence>MSLFEKLRKLRIGSSKYRQRQVEQRFPICYCQSPSPEAMEWLLQDLQQQRNELVDYDLLGDPFFSMVLYRFLTPGDKERLPTIDSLIAAILERRAFDHDELFRLNGLYGYTLPKAAYPVCPVVLPDTAGTEATRVGLPAETVTPAAPGAAAPAPTGTTDGEPSPVTEEPEPERLRVFRF</sequence>
<evidence type="ECO:0000313" key="2">
    <source>
        <dbReference type="EMBL" id="MZP42622.1"/>
    </source>
</evidence>
<dbReference type="OrthoDB" id="2083572at2"/>
<dbReference type="RefSeq" id="WP_161261185.1">
    <property type="nucleotide sequence ID" value="NZ_JAFBDC010000003.1"/>
</dbReference>
<gene>
    <name evidence="2" type="ORF">GTO89_06165</name>
</gene>
<dbReference type="Proteomes" id="UP000471031">
    <property type="component" value="Unassembled WGS sequence"/>
</dbReference>
<organism evidence="2 3">
    <name type="scientific">Heliomicrobium gestii</name>
    <name type="common">Heliobacterium gestii</name>
    <dbReference type="NCBI Taxonomy" id="2699"/>
    <lineage>
        <taxon>Bacteria</taxon>
        <taxon>Bacillati</taxon>
        <taxon>Bacillota</taxon>
        <taxon>Clostridia</taxon>
        <taxon>Eubacteriales</taxon>
        <taxon>Heliobacteriaceae</taxon>
        <taxon>Heliomicrobium</taxon>
    </lineage>
</organism>
<protein>
    <submittedName>
        <fullName evidence="2">Uncharacterized protein</fullName>
    </submittedName>
</protein>
<keyword evidence="3" id="KW-1185">Reference proteome</keyword>
<accession>A0A845L7N5</accession>
<feature type="compositionally biased region" description="Low complexity" evidence="1">
    <location>
        <begin position="139"/>
        <end position="166"/>
    </location>
</feature>
<name>A0A845L7N5_HELGE</name>
<proteinExistence type="predicted"/>
<evidence type="ECO:0000313" key="3">
    <source>
        <dbReference type="Proteomes" id="UP000471031"/>
    </source>
</evidence>
<dbReference type="AlphaFoldDB" id="A0A845L7N5"/>
<feature type="region of interest" description="Disordered" evidence="1">
    <location>
        <begin position="139"/>
        <end position="179"/>
    </location>
</feature>